<dbReference type="EMBL" id="CAXAMN010013002">
    <property type="protein sequence ID" value="CAK9039610.1"/>
    <property type="molecule type" value="Genomic_DNA"/>
</dbReference>
<sequence>MCLGHPCQFIEQWIMFSGCTGTSRTAPIRSQVHINQFLSGAALLLEKCRHWTGGRSRAPVAVLALTAFGVSSAWLLPSAPRELPRRALLGAAASMVAPGLASAFGDVKMPMSNIRYKEVQCNPDKGEMLKGTRATYGLEPRCVEVTAEVTNPENKVLKKAGVFGKVNNVEEVTSVLANAMDGASDNGQFTLVEEIPPGTNDIQFRFVAALPKRYNNKELPELEFYQLKATWYPGAVRWQPLTECDLNPTADGCEEAERFCKDCKNNLSADGKPLFS</sequence>
<protein>
    <submittedName>
        <fullName evidence="1">Uncharacterized protein</fullName>
    </submittedName>
</protein>
<name>A0ABP0LKD7_9DINO</name>
<gene>
    <name evidence="1" type="ORF">CCMP2556_LOCUS21446</name>
</gene>
<organism evidence="1 2">
    <name type="scientific">Durusdinium trenchii</name>
    <dbReference type="NCBI Taxonomy" id="1381693"/>
    <lineage>
        <taxon>Eukaryota</taxon>
        <taxon>Sar</taxon>
        <taxon>Alveolata</taxon>
        <taxon>Dinophyceae</taxon>
        <taxon>Suessiales</taxon>
        <taxon>Symbiodiniaceae</taxon>
        <taxon>Durusdinium</taxon>
    </lineage>
</organism>
<proteinExistence type="predicted"/>
<keyword evidence="2" id="KW-1185">Reference proteome</keyword>
<accession>A0ABP0LKD7</accession>
<reference evidence="1 2" key="1">
    <citation type="submission" date="2024-02" db="EMBL/GenBank/DDBJ databases">
        <authorList>
            <person name="Chen Y."/>
            <person name="Shah S."/>
            <person name="Dougan E. K."/>
            <person name="Thang M."/>
            <person name="Chan C."/>
        </authorList>
    </citation>
    <scope>NUCLEOTIDE SEQUENCE [LARGE SCALE GENOMIC DNA]</scope>
</reference>
<dbReference type="Proteomes" id="UP001642484">
    <property type="component" value="Unassembled WGS sequence"/>
</dbReference>
<evidence type="ECO:0000313" key="1">
    <source>
        <dbReference type="EMBL" id="CAK9039610.1"/>
    </source>
</evidence>
<evidence type="ECO:0000313" key="2">
    <source>
        <dbReference type="Proteomes" id="UP001642484"/>
    </source>
</evidence>
<comment type="caution">
    <text evidence="1">The sequence shown here is derived from an EMBL/GenBank/DDBJ whole genome shotgun (WGS) entry which is preliminary data.</text>
</comment>